<dbReference type="Pfam" id="PF07244">
    <property type="entry name" value="POTRA"/>
    <property type="match status" value="3"/>
</dbReference>
<reference evidence="7" key="1">
    <citation type="submission" date="2018-05" db="EMBL/GenBank/DDBJ databases">
        <authorList>
            <person name="Lanie J.A."/>
            <person name="Ng W.-L."/>
            <person name="Kazmierczak K.M."/>
            <person name="Andrzejewski T.M."/>
            <person name="Davidsen T.M."/>
            <person name="Wayne K.J."/>
            <person name="Tettelin H."/>
            <person name="Glass J.I."/>
            <person name="Rusch D."/>
            <person name="Podicherti R."/>
            <person name="Tsui H.-C.T."/>
            <person name="Winkler M.E."/>
        </authorList>
    </citation>
    <scope>NUCLEOTIDE SEQUENCE</scope>
</reference>
<feature type="domain" description="Bacterial surface antigen (D15)" evidence="5">
    <location>
        <begin position="670"/>
        <end position="990"/>
    </location>
</feature>
<dbReference type="AlphaFoldDB" id="A0A381P093"/>
<keyword evidence="2" id="KW-1134">Transmembrane beta strand</keyword>
<dbReference type="EMBL" id="UINC01000731">
    <property type="protein sequence ID" value="SUZ60260.1"/>
    <property type="molecule type" value="Genomic_DNA"/>
</dbReference>
<feature type="domain" description="POTRA" evidence="6">
    <location>
        <begin position="440"/>
        <end position="517"/>
    </location>
</feature>
<feature type="domain" description="POTRA" evidence="6">
    <location>
        <begin position="356"/>
        <end position="436"/>
    </location>
</feature>
<feature type="domain" description="POTRA" evidence="6">
    <location>
        <begin position="522"/>
        <end position="592"/>
    </location>
</feature>
<gene>
    <name evidence="7" type="ORF">METZ01_LOCUS13114</name>
</gene>
<keyword evidence="4" id="KW-0472">Membrane</keyword>
<protein>
    <recommendedName>
        <fullName evidence="8">Outer membrane protein assembly factor BamA</fullName>
    </recommendedName>
</protein>
<dbReference type="Pfam" id="PF01103">
    <property type="entry name" value="Omp85"/>
    <property type="match status" value="1"/>
</dbReference>
<sequence length="990" mass="108694">MIPLNHSSCAEGRKLWFAVRHLASLVLAGWVTCVSLGAVADVNTYLGLPIVDVKLDFGGAVPAPGSEELIVTSVGTPLSMTDVRESIWHLFSLGYYSDIRVDANLRDGGVVLLYKLTPIKIVDRFAFRGNLGLSRGDLREAIDERYGERPQLGQVDEIAGFLRELYRNQGYLNTSIVSSPVDRGGGLTTLTIEIAAGEQARLATLVLVGQVLEEEADIFRRLDLRIGGHLDREALEQHLVDYVNNLKQDGYFEAVADHTVEARPGGLLLELTLTLDAGPRVMVEFKGDSLPAEIQDALVTIDRESSVDEDLLEDSNRRLLDYLQQRGFRRAITDYTRTGDDQELKIVYHVDRGPVVRVGGIEIEGHQLFPRAVFQDRLGVVVGDPFVEATFDERVTAILAAYREAGYPNANITTDVVEESGPLGPIVHLRLTVAEGLRMVIGSIEIEGAPNSVVPELQAAIAARPGAVYERAVALADRDAILQRLLSLGYETASVRVDASFDPSTRQAHLTHVVEAGPQILVDHVLITGQFQVSTATIRREITLVPGQPLSQDRLTESRRRLGALGLFRRIRITEISHSSDTRRDVLVVVEEVPATTLGYGGGFEAGTRLRRGRGESGAAVEQVEFAPRGFFEIGRRNLWGKNRSVNLFTRVSLRPDNDQMVNDNSSNFGFNEYRVLATFREPRVFNSTGELLFSAFIEQSIRSSFNLKQRGVSVEWRRPLGSTTIFTGGYTFNRDQLFDERFNTEEEHLIDRLFPGIALSTFSGAFIRDSRDDPFDPTRGELLSADTGLAGRAIGSEVGFAKTLMQGFFYRRLPGTSSVVFASGLRVGLATGFSRTVKVIDNNGNPVLAADGQSVETVIRDLPASERFFAGGSTTVRGFALDRLGDDSTIDKDGFPQGGNSLIIINNELRFPIWESLGAVAFLDVGNVFKTVERMTFGGLRGGAGFGLRYRSPIGPIRVDLGFKLDQRDFGSGVRESLTALHVSIGQAF</sequence>
<dbReference type="InterPro" id="IPR039910">
    <property type="entry name" value="D15-like"/>
</dbReference>
<evidence type="ECO:0000256" key="3">
    <source>
        <dbReference type="ARBA" id="ARBA00022692"/>
    </source>
</evidence>
<accession>A0A381P093</accession>
<proteinExistence type="predicted"/>
<keyword evidence="3" id="KW-0812">Transmembrane</keyword>
<dbReference type="GO" id="GO:0019867">
    <property type="term" value="C:outer membrane"/>
    <property type="evidence" value="ECO:0007669"/>
    <property type="project" value="InterPro"/>
</dbReference>
<evidence type="ECO:0008006" key="8">
    <source>
        <dbReference type="Google" id="ProtNLM"/>
    </source>
</evidence>
<dbReference type="Gene3D" id="2.40.160.50">
    <property type="entry name" value="membrane protein fhac: a member of the omp85/tpsb transporter family"/>
    <property type="match status" value="1"/>
</dbReference>
<dbReference type="PANTHER" id="PTHR12815:SF18">
    <property type="entry name" value="SORTING AND ASSEMBLY MACHINERY COMPONENT 50 HOMOLOG"/>
    <property type="match status" value="1"/>
</dbReference>
<evidence type="ECO:0000256" key="2">
    <source>
        <dbReference type="ARBA" id="ARBA00022452"/>
    </source>
</evidence>
<evidence type="ECO:0000259" key="6">
    <source>
        <dbReference type="Pfam" id="PF07244"/>
    </source>
</evidence>
<comment type="subcellular location">
    <subcellularLocation>
        <location evidence="1">Membrane</location>
    </subcellularLocation>
</comment>
<dbReference type="Gene3D" id="3.10.20.310">
    <property type="entry name" value="membrane protein fhac"/>
    <property type="match status" value="5"/>
</dbReference>
<evidence type="ECO:0000259" key="5">
    <source>
        <dbReference type="Pfam" id="PF01103"/>
    </source>
</evidence>
<organism evidence="7">
    <name type="scientific">marine metagenome</name>
    <dbReference type="NCBI Taxonomy" id="408172"/>
    <lineage>
        <taxon>unclassified sequences</taxon>
        <taxon>metagenomes</taxon>
        <taxon>ecological metagenomes</taxon>
    </lineage>
</organism>
<evidence type="ECO:0000313" key="7">
    <source>
        <dbReference type="EMBL" id="SUZ60260.1"/>
    </source>
</evidence>
<dbReference type="InterPro" id="IPR010827">
    <property type="entry name" value="BamA/TamA_POTRA"/>
</dbReference>
<name>A0A381P093_9ZZZZ</name>
<dbReference type="InterPro" id="IPR000184">
    <property type="entry name" value="Bac_surfAg_D15"/>
</dbReference>
<dbReference type="PANTHER" id="PTHR12815">
    <property type="entry name" value="SORTING AND ASSEMBLY MACHINERY SAMM50 PROTEIN FAMILY MEMBER"/>
    <property type="match status" value="1"/>
</dbReference>
<evidence type="ECO:0000256" key="1">
    <source>
        <dbReference type="ARBA" id="ARBA00004370"/>
    </source>
</evidence>
<evidence type="ECO:0000256" key="4">
    <source>
        <dbReference type="ARBA" id="ARBA00023136"/>
    </source>
</evidence>